<accession>A0A1Y2A9T4</accession>
<keyword evidence="2" id="KW-1185">Reference proteome</keyword>
<dbReference type="Proteomes" id="UP000193144">
    <property type="component" value="Unassembled WGS sequence"/>
</dbReference>
<name>A0A1Y2A9T4_9PLEO</name>
<dbReference type="EMBL" id="MCFA01000003">
    <property type="protein sequence ID" value="ORY19309.1"/>
    <property type="molecule type" value="Genomic_DNA"/>
</dbReference>
<evidence type="ECO:0000313" key="1">
    <source>
        <dbReference type="EMBL" id="ORY19309.1"/>
    </source>
</evidence>
<comment type="caution">
    <text evidence="1">The sequence shown here is derived from an EMBL/GenBank/DDBJ whole genome shotgun (WGS) entry which is preliminary data.</text>
</comment>
<protein>
    <submittedName>
        <fullName evidence="1">Uncharacterized protein</fullName>
    </submittedName>
</protein>
<dbReference type="AlphaFoldDB" id="A0A1Y2A9T4"/>
<sequence>MQTKAREETQKRGGSPGLRQAMTTVQQIIRSRRTVAELKDEAGVTRSQVADTHKVLPPGAGLSSVWIDDERRASPDSTTTLGPSGGYRGAPVGYFSSGGLGSYPHSYDRNAPSSPAYLFRPGTNSRYNSIVLRFTSSLRSSVRRSPCLLQHRTRYRLQPRVRHRLQPHVRCHLQWRVW</sequence>
<organism evidence="1 2">
    <name type="scientific">Clohesyomyces aquaticus</name>
    <dbReference type="NCBI Taxonomy" id="1231657"/>
    <lineage>
        <taxon>Eukaryota</taxon>
        <taxon>Fungi</taxon>
        <taxon>Dikarya</taxon>
        <taxon>Ascomycota</taxon>
        <taxon>Pezizomycotina</taxon>
        <taxon>Dothideomycetes</taxon>
        <taxon>Pleosporomycetidae</taxon>
        <taxon>Pleosporales</taxon>
        <taxon>Lindgomycetaceae</taxon>
        <taxon>Clohesyomyces</taxon>
    </lineage>
</organism>
<gene>
    <name evidence="1" type="ORF">BCR34DRAFT_210651</name>
</gene>
<proteinExistence type="predicted"/>
<reference evidence="1 2" key="1">
    <citation type="submission" date="2016-07" db="EMBL/GenBank/DDBJ databases">
        <title>Pervasive Adenine N6-methylation of Active Genes in Fungi.</title>
        <authorList>
            <consortium name="DOE Joint Genome Institute"/>
            <person name="Mondo S.J."/>
            <person name="Dannebaum R.O."/>
            <person name="Kuo R.C."/>
            <person name="Labutti K."/>
            <person name="Haridas S."/>
            <person name="Kuo A."/>
            <person name="Salamov A."/>
            <person name="Ahrendt S.R."/>
            <person name="Lipzen A."/>
            <person name="Sullivan W."/>
            <person name="Andreopoulos W.B."/>
            <person name="Clum A."/>
            <person name="Lindquist E."/>
            <person name="Daum C."/>
            <person name="Ramamoorthy G.K."/>
            <person name="Gryganskyi A."/>
            <person name="Culley D."/>
            <person name="Magnuson J.K."/>
            <person name="James T.Y."/>
            <person name="O'Malley M.A."/>
            <person name="Stajich J.E."/>
            <person name="Spatafora J.W."/>
            <person name="Visel A."/>
            <person name="Grigoriev I.V."/>
        </authorList>
    </citation>
    <scope>NUCLEOTIDE SEQUENCE [LARGE SCALE GENOMIC DNA]</scope>
    <source>
        <strain evidence="1 2">CBS 115471</strain>
    </source>
</reference>
<evidence type="ECO:0000313" key="2">
    <source>
        <dbReference type="Proteomes" id="UP000193144"/>
    </source>
</evidence>